<organism evidence="4">
    <name type="scientific">Karenia brevis</name>
    <name type="common">Red tide dinoflagellate</name>
    <name type="synonym">Gymnodinium breve</name>
    <dbReference type="NCBI Taxonomy" id="156230"/>
    <lineage>
        <taxon>Eukaryota</taxon>
        <taxon>Sar</taxon>
        <taxon>Alveolata</taxon>
        <taxon>Dinophyceae</taxon>
        <taxon>Gymnodiniales</taxon>
        <taxon>Kareniaceae</taxon>
        <taxon>Karenia</taxon>
    </lineage>
</organism>
<dbReference type="PANTHER" id="PTHR13393">
    <property type="entry name" value="SAM-DEPENDENT METHYLTRANSFERASE"/>
    <property type="match status" value="1"/>
</dbReference>
<dbReference type="InterPro" id="IPR029063">
    <property type="entry name" value="SAM-dependent_MTases_sf"/>
</dbReference>
<dbReference type="AlphaFoldDB" id="A9LFJ0"/>
<evidence type="ECO:0000313" key="4">
    <source>
        <dbReference type="EMBL" id="ABV49399.1"/>
    </source>
</evidence>
<evidence type="ECO:0000256" key="1">
    <source>
        <dbReference type="ARBA" id="ARBA00022603"/>
    </source>
</evidence>
<dbReference type="PANTHER" id="PTHR13393:SF0">
    <property type="entry name" value="RNA N6-ADENOSINE-METHYLTRANSFERASE METTL16"/>
    <property type="match status" value="1"/>
</dbReference>
<dbReference type="InterPro" id="IPR010286">
    <property type="entry name" value="METTL16/RlmF"/>
</dbReference>
<reference evidence="4" key="1">
    <citation type="journal article" date="2007" name="BMC Evol. Biol.">
        <title>Horizontal gene transfer in chromalveolates.</title>
        <authorList>
            <person name="Nosenko T."/>
            <person name="Bhattacharya D."/>
        </authorList>
    </citation>
    <scope>NUCLEOTIDE SEQUENCE</scope>
    <source>
        <strain evidence="4">Wilson</strain>
    </source>
</reference>
<dbReference type="GO" id="GO:0070475">
    <property type="term" value="P:rRNA base methylation"/>
    <property type="evidence" value="ECO:0007669"/>
    <property type="project" value="TreeGrafter"/>
</dbReference>
<protein>
    <submittedName>
        <fullName evidence="4">COG3129-like protein</fullName>
    </submittedName>
</protein>
<sequence length="219" mass="24527">DGVFAFTMCNPPFYESAAQAEEATSRKLRNLCNLSCKRQRSGDLRSTGSSFQPQDRSITRNFAGGDLELWCLGGEVQFVTSHIRESRQMPQSALWFTSLVSKDSSMPELLAELSNSGASCVKKLHVTAGDKKMRILAWSFYNEAERKKKIMDLLPDRPSTSQHSISLPGPRKFIIKKVKSNEDSKQHEQRGRLKSMPAGQRPVHNITNALRNGVSDRPS</sequence>
<feature type="non-terminal residue" evidence="4">
    <location>
        <position position="1"/>
    </location>
</feature>
<proteinExistence type="evidence at transcript level"/>
<accession>A9LFJ0</accession>
<evidence type="ECO:0000256" key="3">
    <source>
        <dbReference type="SAM" id="MobiDB-lite"/>
    </source>
</evidence>
<dbReference type="EMBL" id="EF540332">
    <property type="protein sequence ID" value="ABV49399.1"/>
    <property type="molecule type" value="mRNA"/>
</dbReference>
<feature type="compositionally biased region" description="Basic and acidic residues" evidence="3">
    <location>
        <begin position="179"/>
        <end position="191"/>
    </location>
</feature>
<feature type="region of interest" description="Disordered" evidence="3">
    <location>
        <begin position="179"/>
        <end position="219"/>
    </location>
</feature>
<keyword evidence="1" id="KW-0489">Methyltransferase</keyword>
<name>A9LFJ0_KARBR</name>
<dbReference type="GO" id="GO:0008168">
    <property type="term" value="F:methyltransferase activity"/>
    <property type="evidence" value="ECO:0007669"/>
    <property type="project" value="UniProtKB-KW"/>
</dbReference>
<dbReference type="Pfam" id="PF05971">
    <property type="entry name" value="Methyltransf_10"/>
    <property type="match status" value="1"/>
</dbReference>
<dbReference type="Gene3D" id="3.40.50.150">
    <property type="entry name" value="Vaccinia Virus protein VP39"/>
    <property type="match status" value="1"/>
</dbReference>
<evidence type="ECO:0000256" key="2">
    <source>
        <dbReference type="ARBA" id="ARBA00022679"/>
    </source>
</evidence>
<keyword evidence="2" id="KW-0808">Transferase</keyword>